<dbReference type="AlphaFoldDB" id="A0A521DTU9"/>
<evidence type="ECO:0000313" key="1">
    <source>
        <dbReference type="EMBL" id="SMO74541.1"/>
    </source>
</evidence>
<dbReference type="Proteomes" id="UP000319040">
    <property type="component" value="Unassembled WGS sequence"/>
</dbReference>
<name>A0A521DTU9_SACCC</name>
<evidence type="ECO:0000313" key="2">
    <source>
        <dbReference type="Proteomes" id="UP000319040"/>
    </source>
</evidence>
<protein>
    <submittedName>
        <fullName evidence="1">Uncharacterized protein</fullName>
    </submittedName>
</protein>
<accession>A0A521DTU9</accession>
<gene>
    <name evidence="1" type="ORF">SAMN06265379_106126</name>
</gene>
<dbReference type="EMBL" id="FXTB01000006">
    <property type="protein sequence ID" value="SMO74541.1"/>
    <property type="molecule type" value="Genomic_DNA"/>
</dbReference>
<reference evidence="1 2" key="1">
    <citation type="submission" date="2017-05" db="EMBL/GenBank/DDBJ databases">
        <authorList>
            <person name="Varghese N."/>
            <person name="Submissions S."/>
        </authorList>
    </citation>
    <scope>NUCLEOTIDE SEQUENCE [LARGE SCALE GENOMIC DNA]</scope>
    <source>
        <strain evidence="1 2">DSM 27040</strain>
    </source>
</reference>
<proteinExistence type="predicted"/>
<sequence>MNSFKSDLRYKDASLSPAIRANNLLKHMTPGRKSDTNYLCMGK</sequence>
<keyword evidence="2" id="KW-1185">Reference proteome</keyword>
<organism evidence="1 2">
    <name type="scientific">Saccharicrinis carchari</name>
    <dbReference type="NCBI Taxonomy" id="1168039"/>
    <lineage>
        <taxon>Bacteria</taxon>
        <taxon>Pseudomonadati</taxon>
        <taxon>Bacteroidota</taxon>
        <taxon>Bacteroidia</taxon>
        <taxon>Marinilabiliales</taxon>
        <taxon>Marinilabiliaceae</taxon>
        <taxon>Saccharicrinis</taxon>
    </lineage>
</organism>